<dbReference type="InterPro" id="IPR025528">
    <property type="entry name" value="BrnA_antitoxin"/>
</dbReference>
<dbReference type="RefSeq" id="WP_069689743.1">
    <property type="nucleotide sequence ID" value="NZ_CP017147.1"/>
</dbReference>
<accession>A0A1D7TZH8</accession>
<dbReference type="EMBL" id="CP017147">
    <property type="protein sequence ID" value="AOO80525.1"/>
    <property type="molecule type" value="Genomic_DNA"/>
</dbReference>
<dbReference type="AlphaFoldDB" id="A0A1D7TZH8"/>
<keyword evidence="2" id="KW-1185">Reference proteome</keyword>
<sequence>MKPPYDKPLSPEALAALKDDEIDFSDIPELDETFWKNAKLVEPDRTQLVTLRVKKSVLEAYKAQGRGYQTRMNAVLETYARSQLKRTS</sequence>
<dbReference type="OrthoDB" id="361944at2"/>
<proteinExistence type="predicted"/>
<evidence type="ECO:0000313" key="2">
    <source>
        <dbReference type="Proteomes" id="UP000094969"/>
    </source>
</evidence>
<protein>
    <submittedName>
        <fullName evidence="1">3-oxoacyl-ACP synthase</fullName>
    </submittedName>
</protein>
<organism evidence="1 2">
    <name type="scientific">Bosea vaviloviae</name>
    <dbReference type="NCBI Taxonomy" id="1526658"/>
    <lineage>
        <taxon>Bacteria</taxon>
        <taxon>Pseudomonadati</taxon>
        <taxon>Pseudomonadota</taxon>
        <taxon>Alphaproteobacteria</taxon>
        <taxon>Hyphomicrobiales</taxon>
        <taxon>Boseaceae</taxon>
        <taxon>Bosea</taxon>
    </lineage>
</organism>
<dbReference type="STRING" id="1526658.BHK69_08665"/>
<reference evidence="1 2" key="1">
    <citation type="journal article" date="2015" name="Antonie Van Leeuwenhoek">
        <title>Bosea vaviloviae sp. nov., a new species of slow-growing rhizobia isolated from nodules of the relict species Vavilovia formosa (Stev.) Fed.</title>
        <authorList>
            <person name="Safronova V.I."/>
            <person name="Kuznetsova I.G."/>
            <person name="Sazanova A.L."/>
            <person name="Kimeklis A.K."/>
            <person name="Belimov A.A."/>
            <person name="Andronov E.E."/>
            <person name="Pinaev A.G."/>
            <person name="Chizhevskaya E.P."/>
            <person name="Pukhaev A.R."/>
            <person name="Popov K.P."/>
            <person name="Willems A."/>
            <person name="Tikhonovich I.A."/>
        </authorList>
    </citation>
    <scope>NUCLEOTIDE SEQUENCE [LARGE SCALE GENOMIC DNA]</scope>
    <source>
        <strain evidence="1 2">Vaf18</strain>
    </source>
</reference>
<dbReference type="Proteomes" id="UP000094969">
    <property type="component" value="Chromosome"/>
</dbReference>
<dbReference type="Pfam" id="PF14384">
    <property type="entry name" value="BrnA_antitoxin"/>
    <property type="match status" value="1"/>
</dbReference>
<gene>
    <name evidence="1" type="ORF">BHK69_08665</name>
</gene>
<name>A0A1D7TZH8_9HYPH</name>
<dbReference type="KEGG" id="bvv:BHK69_08665"/>
<evidence type="ECO:0000313" key="1">
    <source>
        <dbReference type="EMBL" id="AOO80525.1"/>
    </source>
</evidence>